<dbReference type="EMBL" id="UYYB01102450">
    <property type="protein sequence ID" value="VDM78607.1"/>
    <property type="molecule type" value="Genomic_DNA"/>
</dbReference>
<name>A0A3P7JQQ9_STRVU</name>
<organism evidence="1 2">
    <name type="scientific">Strongylus vulgaris</name>
    <name type="common">Blood worm</name>
    <dbReference type="NCBI Taxonomy" id="40348"/>
    <lineage>
        <taxon>Eukaryota</taxon>
        <taxon>Metazoa</taxon>
        <taxon>Ecdysozoa</taxon>
        <taxon>Nematoda</taxon>
        <taxon>Chromadorea</taxon>
        <taxon>Rhabditida</taxon>
        <taxon>Rhabditina</taxon>
        <taxon>Rhabditomorpha</taxon>
        <taxon>Strongyloidea</taxon>
        <taxon>Strongylidae</taxon>
        <taxon>Strongylus</taxon>
    </lineage>
</organism>
<dbReference type="Proteomes" id="UP000270094">
    <property type="component" value="Unassembled WGS sequence"/>
</dbReference>
<gene>
    <name evidence="1" type="ORF">SVUK_LOCUS13605</name>
</gene>
<evidence type="ECO:0000313" key="2">
    <source>
        <dbReference type="Proteomes" id="UP000270094"/>
    </source>
</evidence>
<dbReference type="OrthoDB" id="642895at2759"/>
<reference evidence="1 2" key="1">
    <citation type="submission" date="2018-11" db="EMBL/GenBank/DDBJ databases">
        <authorList>
            <consortium name="Pathogen Informatics"/>
        </authorList>
    </citation>
    <scope>NUCLEOTIDE SEQUENCE [LARGE SCALE GENOMIC DNA]</scope>
</reference>
<sequence>MVSPFRVGSTVNARRLSVNDSFRDVENNIRRAVAKLNELWDQIHMSESARVSRVGVASEESMVAAVGTDIENGLNKIDRMRSQLKMEPWQNAKAPPGSIELLKSIESEMKKLKPLYDTRKREQDELLEQLTQLSFRLGVEEENIVRNEEDVSQSFFMNS</sequence>
<protein>
    <submittedName>
        <fullName evidence="1">Uncharacterized protein</fullName>
    </submittedName>
</protein>
<accession>A0A3P7JQQ9</accession>
<proteinExistence type="predicted"/>
<dbReference type="AlphaFoldDB" id="A0A3P7JQQ9"/>
<evidence type="ECO:0000313" key="1">
    <source>
        <dbReference type="EMBL" id="VDM78607.1"/>
    </source>
</evidence>
<keyword evidence="2" id="KW-1185">Reference proteome</keyword>